<evidence type="ECO:0000313" key="1">
    <source>
        <dbReference type="EMBL" id="GIX89346.1"/>
    </source>
</evidence>
<sequence length="100" mass="11335">MNRRKHIEKVADLGSIFQAEIWQLTLPLLESLIVLYPVLVNRRTIRLLKQLALETVNDIPSEALVVYTDGSKFDDGRAGSGVLISNSEEENKIDVRNYSH</sequence>
<dbReference type="Proteomes" id="UP001054945">
    <property type="component" value="Unassembled WGS sequence"/>
</dbReference>
<name>A0AAV4NZG4_CAEEX</name>
<gene>
    <name evidence="1" type="ORF">CEXT_804491</name>
</gene>
<accession>A0AAV4NZG4</accession>
<proteinExistence type="predicted"/>
<keyword evidence="2" id="KW-1185">Reference proteome</keyword>
<comment type="caution">
    <text evidence="1">The sequence shown here is derived from an EMBL/GenBank/DDBJ whole genome shotgun (WGS) entry which is preliminary data.</text>
</comment>
<organism evidence="1 2">
    <name type="scientific">Caerostris extrusa</name>
    <name type="common">Bark spider</name>
    <name type="synonym">Caerostris bankana</name>
    <dbReference type="NCBI Taxonomy" id="172846"/>
    <lineage>
        <taxon>Eukaryota</taxon>
        <taxon>Metazoa</taxon>
        <taxon>Ecdysozoa</taxon>
        <taxon>Arthropoda</taxon>
        <taxon>Chelicerata</taxon>
        <taxon>Arachnida</taxon>
        <taxon>Araneae</taxon>
        <taxon>Araneomorphae</taxon>
        <taxon>Entelegynae</taxon>
        <taxon>Araneoidea</taxon>
        <taxon>Araneidae</taxon>
        <taxon>Caerostris</taxon>
    </lineage>
</organism>
<protein>
    <submittedName>
        <fullName evidence="1">Uncharacterized protein</fullName>
    </submittedName>
</protein>
<evidence type="ECO:0000313" key="2">
    <source>
        <dbReference type="Proteomes" id="UP001054945"/>
    </source>
</evidence>
<dbReference type="EMBL" id="BPLR01021416">
    <property type="protein sequence ID" value="GIX89346.1"/>
    <property type="molecule type" value="Genomic_DNA"/>
</dbReference>
<dbReference type="AlphaFoldDB" id="A0AAV4NZG4"/>
<reference evidence="1 2" key="1">
    <citation type="submission" date="2021-06" db="EMBL/GenBank/DDBJ databases">
        <title>Caerostris extrusa draft genome.</title>
        <authorList>
            <person name="Kono N."/>
            <person name="Arakawa K."/>
        </authorList>
    </citation>
    <scope>NUCLEOTIDE SEQUENCE [LARGE SCALE GENOMIC DNA]</scope>
</reference>